<dbReference type="InterPro" id="IPR017871">
    <property type="entry name" value="ABC_transporter-like_CS"/>
</dbReference>
<dbReference type="GO" id="GO:0034040">
    <property type="term" value="F:ATPase-coupled lipid transmembrane transporter activity"/>
    <property type="evidence" value="ECO:0007669"/>
    <property type="project" value="TreeGrafter"/>
</dbReference>
<dbReference type="CDD" id="cd18584">
    <property type="entry name" value="ABC_6TM_AarD_CydD"/>
    <property type="match status" value="1"/>
</dbReference>
<dbReference type="InterPro" id="IPR003439">
    <property type="entry name" value="ABC_transporter-like_ATP-bd"/>
</dbReference>
<keyword evidence="2 7" id="KW-0812">Transmembrane</keyword>
<feature type="transmembrane region" description="Helical" evidence="7">
    <location>
        <begin position="275"/>
        <end position="297"/>
    </location>
</feature>
<feature type="transmembrane region" description="Helical" evidence="7">
    <location>
        <begin position="317"/>
        <end position="335"/>
    </location>
</feature>
<feature type="transmembrane region" description="Helical" evidence="7">
    <location>
        <begin position="6"/>
        <end position="28"/>
    </location>
</feature>
<evidence type="ECO:0000256" key="4">
    <source>
        <dbReference type="ARBA" id="ARBA00022840"/>
    </source>
</evidence>
<dbReference type="Gene3D" id="3.40.50.300">
    <property type="entry name" value="P-loop containing nucleotide triphosphate hydrolases"/>
    <property type="match status" value="1"/>
</dbReference>
<evidence type="ECO:0000313" key="10">
    <source>
        <dbReference type="EMBL" id="KGB21445.1"/>
    </source>
</evidence>
<dbReference type="GO" id="GO:0140359">
    <property type="term" value="F:ABC-type transporter activity"/>
    <property type="evidence" value="ECO:0007669"/>
    <property type="project" value="InterPro"/>
</dbReference>
<dbReference type="STRING" id="104102.AtDm6_3081"/>
<dbReference type="AlphaFoldDB" id="A0A094YHD0"/>
<evidence type="ECO:0000256" key="5">
    <source>
        <dbReference type="ARBA" id="ARBA00022989"/>
    </source>
</evidence>
<evidence type="ECO:0000256" key="6">
    <source>
        <dbReference type="ARBA" id="ARBA00023136"/>
    </source>
</evidence>
<evidence type="ECO:0000256" key="1">
    <source>
        <dbReference type="ARBA" id="ARBA00004651"/>
    </source>
</evidence>
<keyword evidence="11" id="KW-1185">Reference proteome</keyword>
<dbReference type="InterPro" id="IPR011527">
    <property type="entry name" value="ABC1_TM_dom"/>
</dbReference>
<dbReference type="Gene3D" id="1.20.1560.10">
    <property type="entry name" value="ABC transporter type 1, transmembrane domain"/>
    <property type="match status" value="1"/>
</dbReference>
<dbReference type="GO" id="GO:0016887">
    <property type="term" value="F:ATP hydrolysis activity"/>
    <property type="evidence" value="ECO:0007669"/>
    <property type="project" value="InterPro"/>
</dbReference>
<dbReference type="PROSITE" id="PS00211">
    <property type="entry name" value="ABC_TRANSPORTER_1"/>
    <property type="match status" value="1"/>
</dbReference>
<dbReference type="PROSITE" id="PS50893">
    <property type="entry name" value="ABC_TRANSPORTER_2"/>
    <property type="match status" value="1"/>
</dbReference>
<dbReference type="SUPFAM" id="SSF90123">
    <property type="entry name" value="ABC transporter transmembrane region"/>
    <property type="match status" value="1"/>
</dbReference>
<dbReference type="InterPro" id="IPR039421">
    <property type="entry name" value="Type_1_exporter"/>
</dbReference>
<dbReference type="PANTHER" id="PTHR24221:SF261">
    <property type="entry name" value="GLUTATHIONE_L-CYSTEINE TRANSPORT SYSTEM ATP-BINDING_PERMEASE PROTEIN CYDD"/>
    <property type="match status" value="1"/>
</dbReference>
<keyword evidence="5 7" id="KW-1133">Transmembrane helix</keyword>
<organism evidence="10 11">
    <name type="scientific">Acetobacter tropicalis</name>
    <dbReference type="NCBI Taxonomy" id="104102"/>
    <lineage>
        <taxon>Bacteria</taxon>
        <taxon>Pseudomonadati</taxon>
        <taxon>Pseudomonadota</taxon>
        <taxon>Alphaproteobacteria</taxon>
        <taxon>Acetobacterales</taxon>
        <taxon>Acetobacteraceae</taxon>
        <taxon>Acetobacter</taxon>
    </lineage>
</organism>
<sequence length="600" mass="63712">MWYALFAAGAGVLNGLRPSLSGINAYVMSGKKQAIRGWTRTQTRLGRKAAGPVVVFGILSSLVGVAQAWCIAVVLGHTLISLHSSTVPAALPLWPIGAFLVLAIVRTCFLAGVDIGAANAGIEARKRLRGEVLSSVLTGGPALLRQEHSGVLATTVVDRVEALDGFFGRWIPASITWIAAPALVLIPVCFVQPRAGLVLGLCGLAVPVGQALFGIGAAVASRNQFLAMTRLQARFLDRVKGIATIVLAGRTEDETHRLAEAADELRLRTMKVLRVAFLSSASIDAAMVVALIVVAIMDSHAALSLQEQNSTPLLEHILTSSLFVLLVIPEFFSPLRALALAYQDRAHAQGAATAVIDLPVAKEHRTVPEQDLFPDRSISITLDQVCFTWDPARGQALDHISFKVPAGETVILTGTSGSGKSTLMELLLKFISPDSGQILLNDIPLETIPADALSHIVSWIGQKPILFAGTLRDNILFAHPDADEEALMAAVKAAAVDQFLPSLSEGLDTRIGEGGFGLSGGQAQRIAIARAYLKNAPVLLLDEPTAHLDPETEKSVFESLQRLALNKTVILATHSAATHMFNGHRIGLQDGKIVQKQGSA</sequence>
<feature type="domain" description="ABC transmembrane type-1" evidence="9">
    <location>
        <begin position="53"/>
        <end position="297"/>
    </location>
</feature>
<dbReference type="GO" id="GO:0042883">
    <property type="term" value="P:cysteine transport"/>
    <property type="evidence" value="ECO:0007669"/>
    <property type="project" value="InterPro"/>
</dbReference>
<dbReference type="InterPro" id="IPR027417">
    <property type="entry name" value="P-loop_NTPase"/>
</dbReference>
<reference evidence="10 11" key="1">
    <citation type="submission" date="2014-06" db="EMBL/GenBank/DDBJ databases">
        <title>Functional and comparative genomic analyses of the Drosophila gut microbiota identify candidate symbiosis factors.</title>
        <authorList>
            <person name="Newell P.D."/>
            <person name="Chaston J.M."/>
            <person name="Douglas A.E."/>
        </authorList>
    </citation>
    <scope>NUCLEOTIDE SEQUENCE [LARGE SCALE GENOMIC DNA]</scope>
    <source>
        <strain evidence="10 11">DmCS_006</strain>
    </source>
</reference>
<evidence type="ECO:0000259" key="8">
    <source>
        <dbReference type="PROSITE" id="PS50893"/>
    </source>
</evidence>
<evidence type="ECO:0000256" key="7">
    <source>
        <dbReference type="SAM" id="Phobius"/>
    </source>
</evidence>
<dbReference type="InterPro" id="IPR036640">
    <property type="entry name" value="ABC1_TM_sf"/>
</dbReference>
<dbReference type="PANTHER" id="PTHR24221">
    <property type="entry name" value="ATP-BINDING CASSETTE SUB-FAMILY B"/>
    <property type="match status" value="1"/>
</dbReference>
<feature type="domain" description="ABC transporter" evidence="8">
    <location>
        <begin position="380"/>
        <end position="600"/>
    </location>
</feature>
<gene>
    <name evidence="10" type="ORF">AtDm6_3081</name>
</gene>
<dbReference type="InterPro" id="IPR003593">
    <property type="entry name" value="AAA+_ATPase"/>
</dbReference>
<dbReference type="Pfam" id="PF00664">
    <property type="entry name" value="ABC_membrane"/>
    <property type="match status" value="1"/>
</dbReference>
<dbReference type="GO" id="GO:0005886">
    <property type="term" value="C:plasma membrane"/>
    <property type="evidence" value="ECO:0007669"/>
    <property type="project" value="UniProtKB-SubCell"/>
</dbReference>
<accession>A0A094YHD0</accession>
<keyword evidence="3" id="KW-0547">Nucleotide-binding</keyword>
<dbReference type="CDD" id="cd03228">
    <property type="entry name" value="ABCC_MRP_Like"/>
    <property type="match status" value="1"/>
</dbReference>
<dbReference type="EMBL" id="JOKM01000102">
    <property type="protein sequence ID" value="KGB21445.1"/>
    <property type="molecule type" value="Genomic_DNA"/>
</dbReference>
<evidence type="ECO:0000256" key="3">
    <source>
        <dbReference type="ARBA" id="ARBA00022741"/>
    </source>
</evidence>
<protein>
    <submittedName>
        <fullName evidence="10">Transport ATP-binding protein CydD</fullName>
    </submittedName>
</protein>
<dbReference type="InterPro" id="IPR014216">
    <property type="entry name" value="ABC_transptr_CydD"/>
</dbReference>
<feature type="transmembrane region" description="Helical" evidence="7">
    <location>
        <begin position="96"/>
        <end position="117"/>
    </location>
</feature>
<dbReference type="SMART" id="SM00382">
    <property type="entry name" value="AAA"/>
    <property type="match status" value="1"/>
</dbReference>
<comment type="subcellular location">
    <subcellularLocation>
        <location evidence="1">Cell membrane</location>
        <topology evidence="1">Multi-pass membrane protein</topology>
    </subcellularLocation>
</comment>
<keyword evidence="6 7" id="KW-0472">Membrane</keyword>
<feature type="transmembrane region" description="Helical" evidence="7">
    <location>
        <begin position="170"/>
        <end position="191"/>
    </location>
</feature>
<dbReference type="Proteomes" id="UP000029448">
    <property type="component" value="Unassembled WGS sequence"/>
</dbReference>
<feature type="transmembrane region" description="Helical" evidence="7">
    <location>
        <begin position="197"/>
        <end position="220"/>
    </location>
</feature>
<dbReference type="PROSITE" id="PS50929">
    <property type="entry name" value="ABC_TM1F"/>
    <property type="match status" value="1"/>
</dbReference>
<evidence type="ECO:0000259" key="9">
    <source>
        <dbReference type="PROSITE" id="PS50929"/>
    </source>
</evidence>
<feature type="transmembrane region" description="Helical" evidence="7">
    <location>
        <begin position="49"/>
        <end position="76"/>
    </location>
</feature>
<dbReference type="NCBIfam" id="TIGR02857">
    <property type="entry name" value="CydD"/>
    <property type="match status" value="1"/>
</dbReference>
<dbReference type="SUPFAM" id="SSF52540">
    <property type="entry name" value="P-loop containing nucleoside triphosphate hydrolases"/>
    <property type="match status" value="1"/>
</dbReference>
<dbReference type="GO" id="GO:0005524">
    <property type="term" value="F:ATP binding"/>
    <property type="evidence" value="ECO:0007669"/>
    <property type="project" value="UniProtKB-KW"/>
</dbReference>
<name>A0A094YHD0_9PROT</name>
<evidence type="ECO:0000256" key="2">
    <source>
        <dbReference type="ARBA" id="ARBA00022692"/>
    </source>
</evidence>
<comment type="caution">
    <text evidence="10">The sequence shown here is derived from an EMBL/GenBank/DDBJ whole genome shotgun (WGS) entry which is preliminary data.</text>
</comment>
<evidence type="ECO:0000313" key="11">
    <source>
        <dbReference type="Proteomes" id="UP000029448"/>
    </source>
</evidence>
<keyword evidence="4 10" id="KW-0067">ATP-binding</keyword>
<dbReference type="Pfam" id="PF00005">
    <property type="entry name" value="ABC_tran"/>
    <property type="match status" value="1"/>
</dbReference>
<dbReference type="PATRIC" id="fig|104102.7.peg.3043"/>
<proteinExistence type="predicted"/>